<dbReference type="OrthoDB" id="214150at2"/>
<protein>
    <recommendedName>
        <fullName evidence="1">YdhG-like domain-containing protein</fullName>
    </recommendedName>
</protein>
<reference evidence="2 3" key="1">
    <citation type="journal article" date="2008" name="PLoS ONE">
        <title>Genome sequence of the saprophyte Leptospira biflexa provides insights into the evolution of Leptospira and the pathogenesis of leptospirosis.</title>
        <authorList>
            <person name="Picardeau M."/>
            <person name="Bulach D.M."/>
            <person name="Bouchier C."/>
            <person name="Zuerner R.L."/>
            <person name="Zidane N."/>
            <person name="Wilson P.J."/>
            <person name="Creno S."/>
            <person name="Kuczek E.S."/>
            <person name="Bommezzadri S."/>
            <person name="Davis J.C."/>
            <person name="McGrath A."/>
            <person name="Johnson M.J."/>
            <person name="Boursaux-Eude C."/>
            <person name="Seemann T."/>
            <person name="Rouy Z."/>
            <person name="Coppel R.L."/>
            <person name="Rood J.I."/>
            <person name="Lajus A."/>
            <person name="Davies J.K."/>
            <person name="Medigue C."/>
            <person name="Adler B."/>
        </authorList>
    </citation>
    <scope>NUCLEOTIDE SEQUENCE [LARGE SCALE GENOMIC DNA]</scope>
    <source>
        <strain evidence="3">Patoc 1 / ATCC 23582 / Paris</strain>
    </source>
</reference>
<dbReference type="Pfam" id="PF13376">
    <property type="entry name" value="OmdA"/>
    <property type="match status" value="1"/>
</dbReference>
<gene>
    <name evidence="2" type="ordered locus">LEPBI_II0244</name>
</gene>
<dbReference type="InterPro" id="IPR016786">
    <property type="entry name" value="YdeI_bac"/>
</dbReference>
<accession>B0SU93</accession>
<dbReference type="SUPFAM" id="SSF159888">
    <property type="entry name" value="YdhG-like"/>
    <property type="match status" value="1"/>
</dbReference>
<evidence type="ECO:0000313" key="3">
    <source>
        <dbReference type="Proteomes" id="UP000001847"/>
    </source>
</evidence>
<proteinExistence type="predicted"/>
<dbReference type="AlphaFoldDB" id="B0SU93"/>
<dbReference type="PIRSF" id="PIRSF021308">
    <property type="entry name" value="UCP021308"/>
    <property type="match status" value="1"/>
</dbReference>
<dbReference type="InterPro" id="IPR014922">
    <property type="entry name" value="YdhG-like"/>
</dbReference>
<dbReference type="Proteomes" id="UP000001847">
    <property type="component" value="Chromosome II"/>
</dbReference>
<feature type="domain" description="YdhG-like" evidence="1">
    <location>
        <begin position="27"/>
        <end position="124"/>
    </location>
</feature>
<evidence type="ECO:0000313" key="2">
    <source>
        <dbReference type="EMBL" id="ABZ99777.1"/>
    </source>
</evidence>
<name>B0SU93_LEPBP</name>
<dbReference type="Gene3D" id="3.90.1150.200">
    <property type="match status" value="1"/>
</dbReference>
<organism evidence="2 3">
    <name type="scientific">Leptospira biflexa serovar Patoc (strain Patoc 1 / ATCC 23582 / Paris)</name>
    <dbReference type="NCBI Taxonomy" id="456481"/>
    <lineage>
        <taxon>Bacteria</taxon>
        <taxon>Pseudomonadati</taxon>
        <taxon>Spirochaetota</taxon>
        <taxon>Spirochaetia</taxon>
        <taxon>Leptospirales</taxon>
        <taxon>Leptospiraceae</taxon>
        <taxon>Leptospira</taxon>
    </lineage>
</organism>
<dbReference type="BioCyc" id="LBIF456481:LEPBI_RS18250-MONOMER"/>
<keyword evidence="3" id="KW-1185">Reference proteome</keyword>
<evidence type="ECO:0000259" key="1">
    <source>
        <dbReference type="Pfam" id="PF08818"/>
    </source>
</evidence>
<dbReference type="EMBL" id="CP000787">
    <property type="protein sequence ID" value="ABZ99777.1"/>
    <property type="molecule type" value="Genomic_DNA"/>
</dbReference>
<dbReference type="Pfam" id="PF08818">
    <property type="entry name" value="DUF1801"/>
    <property type="match status" value="1"/>
</dbReference>
<dbReference type="HOGENOM" id="CLU_116201_0_0_12"/>
<dbReference type="KEGG" id="lbi:LEPBI_II0244"/>
<dbReference type="STRING" id="456481.LEPBI_II0244"/>
<sequence length="204" mass="23763">MLNDMKQKLKKTNPKTADSFFNEAKSWKKEFQVLRSIALESNFQEEIKWGQPCYTFNGQNVFLLHGFKEYCAILFFKGALLSDPKNILIQQTKNVQSARQIRFQSTSEITKLKSTIKAFIKEAIQVEKIGKKVIMKKTSEFEIPEEFLRKLEQNPKLQTAFSELTPGRQRGYLLYFSSAKRKETREERITKQIPNILIGKGLND</sequence>